<protein>
    <submittedName>
        <fullName evidence="1">Uncharacterized protein</fullName>
    </submittedName>
</protein>
<evidence type="ECO:0000313" key="1">
    <source>
        <dbReference type="EMBL" id="EGW06294.1"/>
    </source>
</evidence>
<organism evidence="1 2">
    <name type="scientific">Cricetulus griseus</name>
    <name type="common">Chinese hamster</name>
    <name type="synonym">Cricetulus barabensis griseus</name>
    <dbReference type="NCBI Taxonomy" id="10029"/>
    <lineage>
        <taxon>Eukaryota</taxon>
        <taxon>Metazoa</taxon>
        <taxon>Chordata</taxon>
        <taxon>Craniata</taxon>
        <taxon>Vertebrata</taxon>
        <taxon>Euteleostomi</taxon>
        <taxon>Mammalia</taxon>
        <taxon>Eutheria</taxon>
        <taxon>Euarchontoglires</taxon>
        <taxon>Glires</taxon>
        <taxon>Rodentia</taxon>
        <taxon>Myomorpha</taxon>
        <taxon>Muroidea</taxon>
        <taxon>Cricetidae</taxon>
        <taxon>Cricetinae</taxon>
        <taxon>Cricetulus</taxon>
    </lineage>
</organism>
<evidence type="ECO:0000313" key="2">
    <source>
        <dbReference type="Proteomes" id="UP000001075"/>
    </source>
</evidence>
<dbReference type="InParanoid" id="G3GXE5"/>
<gene>
    <name evidence="1" type="ORF">I79_002435</name>
</gene>
<accession>G3GXE5</accession>
<dbReference type="Proteomes" id="UP000001075">
    <property type="component" value="Unassembled WGS sequence"/>
</dbReference>
<proteinExistence type="predicted"/>
<sequence>MEKPAYGEERCQDRLDKFLRTYPKVFENLAPNYPSPSGPSGGLARATPTPVLLCASSGQE</sequence>
<name>G3GXE5_CRIGR</name>
<reference evidence="2" key="1">
    <citation type="journal article" date="2011" name="Nat. Biotechnol.">
        <title>The genomic sequence of the Chinese hamster ovary (CHO)-K1 cell line.</title>
        <authorList>
            <person name="Xu X."/>
            <person name="Nagarajan H."/>
            <person name="Lewis N.E."/>
            <person name="Pan S."/>
            <person name="Cai Z."/>
            <person name="Liu X."/>
            <person name="Chen W."/>
            <person name="Xie M."/>
            <person name="Wang W."/>
            <person name="Hammond S."/>
            <person name="Andersen M.R."/>
            <person name="Neff N."/>
            <person name="Passarelli B."/>
            <person name="Koh W."/>
            <person name="Fan H.C."/>
            <person name="Wang J."/>
            <person name="Gui Y."/>
            <person name="Lee K.H."/>
            <person name="Betenbaugh M.J."/>
            <person name="Quake S.R."/>
            <person name="Famili I."/>
            <person name="Palsson B.O."/>
            <person name="Wang J."/>
        </authorList>
    </citation>
    <scope>NUCLEOTIDE SEQUENCE [LARGE SCALE GENOMIC DNA]</scope>
    <source>
        <strain evidence="2">CHO K1 cell line</strain>
    </source>
</reference>
<dbReference type="EMBL" id="JH000058">
    <property type="protein sequence ID" value="EGW06294.1"/>
    <property type="molecule type" value="Genomic_DNA"/>
</dbReference>
<dbReference type="AlphaFoldDB" id="G3GXE5"/>